<proteinExistence type="predicted"/>
<evidence type="ECO:0000313" key="2">
    <source>
        <dbReference type="Proteomes" id="UP001472677"/>
    </source>
</evidence>
<evidence type="ECO:0000313" key="1">
    <source>
        <dbReference type="EMBL" id="KAK8545959.1"/>
    </source>
</evidence>
<keyword evidence="2" id="KW-1185">Reference proteome</keyword>
<accession>A0ABR2DT39</accession>
<organism evidence="1 2">
    <name type="scientific">Hibiscus sabdariffa</name>
    <name type="common">roselle</name>
    <dbReference type="NCBI Taxonomy" id="183260"/>
    <lineage>
        <taxon>Eukaryota</taxon>
        <taxon>Viridiplantae</taxon>
        <taxon>Streptophyta</taxon>
        <taxon>Embryophyta</taxon>
        <taxon>Tracheophyta</taxon>
        <taxon>Spermatophyta</taxon>
        <taxon>Magnoliopsida</taxon>
        <taxon>eudicotyledons</taxon>
        <taxon>Gunneridae</taxon>
        <taxon>Pentapetalae</taxon>
        <taxon>rosids</taxon>
        <taxon>malvids</taxon>
        <taxon>Malvales</taxon>
        <taxon>Malvaceae</taxon>
        <taxon>Malvoideae</taxon>
        <taxon>Hibiscus</taxon>
    </lineage>
</organism>
<reference evidence="1 2" key="1">
    <citation type="journal article" date="2024" name="G3 (Bethesda)">
        <title>Genome assembly of Hibiscus sabdariffa L. provides insights into metabolisms of medicinal natural products.</title>
        <authorList>
            <person name="Kim T."/>
        </authorList>
    </citation>
    <scope>NUCLEOTIDE SEQUENCE [LARGE SCALE GENOMIC DNA]</scope>
    <source>
        <strain evidence="1">TK-2024</strain>
        <tissue evidence="1">Old leaves</tissue>
    </source>
</reference>
<dbReference type="Proteomes" id="UP001472677">
    <property type="component" value="Unassembled WGS sequence"/>
</dbReference>
<comment type="caution">
    <text evidence="1">The sequence shown here is derived from an EMBL/GenBank/DDBJ whole genome shotgun (WGS) entry which is preliminary data.</text>
</comment>
<name>A0ABR2DT39_9ROSI</name>
<sequence length="365" mass="41475">MTVKRWMGCLIDPNFSGIRLWRLPPREASSKCTTEFCLEGQNRGKSQTLKLLWPFRQRAKQDSAPSVSRLWHALEFSTGRLFKYQVFDGGGISHFWFFLSKTPGDGIRWKDGSGKSAHGMGVDEGHEFRESSGDCSRRALLVVVPFQVKESLYSWYYWLVSKNEVKVCSFCVELWVSISANLMIDSSAFRDYSCLWLDVQESKFVQSVLFALLGALSHGFIRMCLLCFIKSGHVMTRVIVNLQFHLLGMAINVGIFKILECFGSEVGDKAARDFLSVDCGWGNHVLPDGFLLKYPTTGFLRDGAGLYPFRVAQAYVRLLETSLLRYNKLLSDFNFFSSSSQRFCQDLVRLLHDLGQGCENFLSRG</sequence>
<gene>
    <name evidence="1" type="ORF">V6N12_026766</name>
</gene>
<dbReference type="EMBL" id="JBBPBM010000023">
    <property type="protein sequence ID" value="KAK8545959.1"/>
    <property type="molecule type" value="Genomic_DNA"/>
</dbReference>
<protein>
    <submittedName>
        <fullName evidence="1">Uncharacterized protein</fullName>
    </submittedName>
</protein>